<dbReference type="PANTHER" id="PTHR43792">
    <property type="entry name" value="GNAT FAMILY, PUTATIVE (AFU_ORTHOLOGUE AFUA_3G00765)-RELATED-RELATED"/>
    <property type="match status" value="1"/>
</dbReference>
<dbReference type="Gene3D" id="3.40.630.30">
    <property type="match status" value="1"/>
</dbReference>
<keyword evidence="2" id="KW-0012">Acyltransferase</keyword>
<protein>
    <recommendedName>
        <fullName evidence="4">N-acetyltransferase domain-containing protein</fullName>
    </recommendedName>
</protein>
<keyword evidence="1" id="KW-0808">Transferase</keyword>
<keyword evidence="6" id="KW-1185">Reference proteome</keyword>
<evidence type="ECO:0000259" key="4">
    <source>
        <dbReference type="PROSITE" id="PS51186"/>
    </source>
</evidence>
<dbReference type="EMBL" id="BAABRI010000009">
    <property type="protein sequence ID" value="GAA5482745.1"/>
    <property type="molecule type" value="Genomic_DNA"/>
</dbReference>
<accession>A0ABP9UMC8</accession>
<evidence type="ECO:0000256" key="3">
    <source>
        <dbReference type="ARBA" id="ARBA00038502"/>
    </source>
</evidence>
<sequence>MLSPFSLDDAALVQRYAGDPQVARTTLHVPHPYLDGMAEKWIASHLLQYLEKRNVVFAIRSRAGDLYGAINLSLRMGDQWGELGYWIGLPFWNKGYCTDAARRVVRFGFEEMGLNKIYARYLEGNGGSGRVMEKIGMIREGIQRQHAMKDGVLRDVVEYGILRSEYTCGCSIRSGNHFRGAP</sequence>
<evidence type="ECO:0000256" key="2">
    <source>
        <dbReference type="ARBA" id="ARBA00023315"/>
    </source>
</evidence>
<dbReference type="Pfam" id="PF13302">
    <property type="entry name" value="Acetyltransf_3"/>
    <property type="match status" value="1"/>
</dbReference>
<organism evidence="5 6">
    <name type="scientific">Haloferula sargassicola</name>
    <dbReference type="NCBI Taxonomy" id="490096"/>
    <lineage>
        <taxon>Bacteria</taxon>
        <taxon>Pseudomonadati</taxon>
        <taxon>Verrucomicrobiota</taxon>
        <taxon>Verrucomicrobiia</taxon>
        <taxon>Verrucomicrobiales</taxon>
        <taxon>Verrucomicrobiaceae</taxon>
        <taxon>Haloferula</taxon>
    </lineage>
</organism>
<dbReference type="InterPro" id="IPR000182">
    <property type="entry name" value="GNAT_dom"/>
</dbReference>
<comment type="caution">
    <text evidence="5">The sequence shown here is derived from an EMBL/GenBank/DDBJ whole genome shotgun (WGS) entry which is preliminary data.</text>
</comment>
<dbReference type="PANTHER" id="PTHR43792:SF8">
    <property type="entry name" value="[RIBOSOMAL PROTEIN US5]-ALANINE N-ACETYLTRANSFERASE"/>
    <property type="match status" value="1"/>
</dbReference>
<gene>
    <name evidence="5" type="ORF">Hsar01_01968</name>
</gene>
<dbReference type="InterPro" id="IPR051531">
    <property type="entry name" value="N-acetyltransferase"/>
</dbReference>
<dbReference type="InterPro" id="IPR016181">
    <property type="entry name" value="Acyl_CoA_acyltransferase"/>
</dbReference>
<evidence type="ECO:0000313" key="5">
    <source>
        <dbReference type="EMBL" id="GAA5482745.1"/>
    </source>
</evidence>
<dbReference type="SUPFAM" id="SSF55729">
    <property type="entry name" value="Acyl-CoA N-acyltransferases (Nat)"/>
    <property type="match status" value="1"/>
</dbReference>
<dbReference type="PROSITE" id="PS51186">
    <property type="entry name" value="GNAT"/>
    <property type="match status" value="1"/>
</dbReference>
<reference evidence="5 6" key="1">
    <citation type="submission" date="2024-02" db="EMBL/GenBank/DDBJ databases">
        <title>Haloferula sargassicola NBRC 104335.</title>
        <authorList>
            <person name="Ichikawa N."/>
            <person name="Katano-Makiyama Y."/>
            <person name="Hidaka K."/>
        </authorList>
    </citation>
    <scope>NUCLEOTIDE SEQUENCE [LARGE SCALE GENOMIC DNA]</scope>
    <source>
        <strain evidence="5 6">NBRC 104335</strain>
    </source>
</reference>
<name>A0ABP9UMC8_9BACT</name>
<comment type="similarity">
    <text evidence="3">Belongs to the acetyltransferase family. RimJ subfamily.</text>
</comment>
<evidence type="ECO:0000313" key="6">
    <source>
        <dbReference type="Proteomes" id="UP001476282"/>
    </source>
</evidence>
<proteinExistence type="inferred from homology"/>
<feature type="domain" description="N-acetyltransferase" evidence="4">
    <location>
        <begin position="1"/>
        <end position="164"/>
    </location>
</feature>
<evidence type="ECO:0000256" key="1">
    <source>
        <dbReference type="ARBA" id="ARBA00022679"/>
    </source>
</evidence>
<dbReference type="RefSeq" id="WP_353566874.1">
    <property type="nucleotide sequence ID" value="NZ_BAABRI010000009.1"/>
</dbReference>
<dbReference type="Proteomes" id="UP001476282">
    <property type="component" value="Unassembled WGS sequence"/>
</dbReference>